<feature type="region of interest" description="Disordered" evidence="1">
    <location>
        <begin position="1"/>
        <end position="20"/>
    </location>
</feature>
<organism evidence="2 3">
    <name type="scientific">Phytophthora cactorum</name>
    <dbReference type="NCBI Taxonomy" id="29920"/>
    <lineage>
        <taxon>Eukaryota</taxon>
        <taxon>Sar</taxon>
        <taxon>Stramenopiles</taxon>
        <taxon>Oomycota</taxon>
        <taxon>Peronosporomycetes</taxon>
        <taxon>Peronosporales</taxon>
        <taxon>Peronosporaceae</taxon>
        <taxon>Phytophthora</taxon>
    </lineage>
</organism>
<sequence length="111" mass="12102">MSGGGVAIQRGGRGAPLSGRKDSISALDEIIQFLEIPVDRNPQKIEPNTGAAINNDNDDSFLAPPILINWNFRELQDFVSRANATHSRAADFPKPARWLNVRAPYMTAASL</sequence>
<protein>
    <submittedName>
        <fullName evidence="2">Uncharacterized protein</fullName>
    </submittedName>
</protein>
<evidence type="ECO:0000256" key="1">
    <source>
        <dbReference type="SAM" id="MobiDB-lite"/>
    </source>
</evidence>
<evidence type="ECO:0000313" key="2">
    <source>
        <dbReference type="EMBL" id="KAG3000744.1"/>
    </source>
</evidence>
<accession>A0A8T1GT52</accession>
<reference evidence="2" key="1">
    <citation type="submission" date="2018-10" db="EMBL/GenBank/DDBJ databases">
        <title>Effector identification in a new, highly contiguous assembly of the strawberry crown rot pathogen Phytophthora cactorum.</title>
        <authorList>
            <person name="Armitage A.D."/>
            <person name="Nellist C.F."/>
            <person name="Bates H."/>
            <person name="Vickerstaff R.J."/>
            <person name="Harrison R.J."/>
        </authorList>
    </citation>
    <scope>NUCLEOTIDE SEQUENCE</scope>
    <source>
        <strain evidence="2">P415</strain>
    </source>
</reference>
<dbReference type="Proteomes" id="UP000697107">
    <property type="component" value="Unassembled WGS sequence"/>
</dbReference>
<proteinExistence type="predicted"/>
<dbReference type="EMBL" id="RCML01000001">
    <property type="protein sequence ID" value="KAG3000744.1"/>
    <property type="molecule type" value="Genomic_DNA"/>
</dbReference>
<dbReference type="AlphaFoldDB" id="A0A8T1GT52"/>
<evidence type="ECO:0000313" key="3">
    <source>
        <dbReference type="Proteomes" id="UP000697107"/>
    </source>
</evidence>
<feature type="compositionally biased region" description="Gly residues" evidence="1">
    <location>
        <begin position="1"/>
        <end position="14"/>
    </location>
</feature>
<gene>
    <name evidence="2" type="ORF">PC118_g1</name>
</gene>
<comment type="caution">
    <text evidence="2">The sequence shown here is derived from an EMBL/GenBank/DDBJ whole genome shotgun (WGS) entry which is preliminary data.</text>
</comment>
<name>A0A8T1GT52_9STRA</name>